<dbReference type="HOGENOM" id="CLU_2024155_0_0_11"/>
<gene>
    <name evidence="2" type="ORF">MKAN_14445</name>
</gene>
<dbReference type="EMBL" id="CP006835">
    <property type="protein sequence ID" value="AGZ54241.1"/>
    <property type="molecule type" value="Genomic_DNA"/>
</dbReference>
<reference evidence="2 3" key="1">
    <citation type="submission" date="2013-10" db="EMBL/GenBank/DDBJ databases">
        <title>Genome sequence of Mycobacterium kansasii.</title>
        <authorList>
            <consortium name="McGill University Mycobacterium genome consortium"/>
            <person name="Veyrier F.J."/>
            <person name="Behr M.A."/>
        </authorList>
    </citation>
    <scope>NUCLEOTIDE SEQUENCE [LARGE SCALE GENOMIC DNA]</scope>
    <source>
        <strain evidence="2 3">ATCC 12478</strain>
    </source>
</reference>
<sequence length="122" mass="12649">MAEMSMGAARVGGVRNREKQPAAAWAPGDAVAEMSVGAARMDGARKREKQPAAGAPGDAVAEMSVGAAGRLDAAQTREEEPPRPARAPNAELRTANRSGCCRMRRRAEPAASGPGGIRRARS</sequence>
<organism evidence="2 3">
    <name type="scientific">Mycobacterium kansasii ATCC 12478</name>
    <dbReference type="NCBI Taxonomy" id="557599"/>
    <lineage>
        <taxon>Bacteria</taxon>
        <taxon>Bacillati</taxon>
        <taxon>Actinomycetota</taxon>
        <taxon>Actinomycetes</taxon>
        <taxon>Mycobacteriales</taxon>
        <taxon>Mycobacteriaceae</taxon>
        <taxon>Mycobacterium</taxon>
    </lineage>
</organism>
<dbReference type="Proteomes" id="UP000017786">
    <property type="component" value="Chromosome"/>
</dbReference>
<protein>
    <submittedName>
        <fullName evidence="2">Uncharacterized protein</fullName>
    </submittedName>
</protein>
<name>U5X239_MYCKA</name>
<evidence type="ECO:0000313" key="3">
    <source>
        <dbReference type="Proteomes" id="UP000017786"/>
    </source>
</evidence>
<proteinExistence type="predicted"/>
<evidence type="ECO:0000256" key="1">
    <source>
        <dbReference type="SAM" id="MobiDB-lite"/>
    </source>
</evidence>
<feature type="compositionally biased region" description="Low complexity" evidence="1">
    <location>
        <begin position="22"/>
        <end position="32"/>
    </location>
</feature>
<feature type="region of interest" description="Disordered" evidence="1">
    <location>
        <begin position="1"/>
        <end position="122"/>
    </location>
</feature>
<dbReference type="KEGG" id="mkn:MKAN_14445"/>
<evidence type="ECO:0000313" key="2">
    <source>
        <dbReference type="EMBL" id="AGZ54241.1"/>
    </source>
</evidence>
<accession>U5X239</accession>
<dbReference type="AlphaFoldDB" id="U5X239"/>